<keyword evidence="3" id="KW-0808">Transferase</keyword>
<evidence type="ECO:0000256" key="4">
    <source>
        <dbReference type="ARBA" id="ARBA00022824"/>
    </source>
</evidence>
<dbReference type="InterPro" id="IPR045130">
    <property type="entry name" value="OFUT2-like"/>
</dbReference>
<comment type="pathway">
    <text evidence="2">Protein modification; protein glycosylation.</text>
</comment>
<evidence type="ECO:0000256" key="7">
    <source>
        <dbReference type="ARBA" id="ARBA00025803"/>
    </source>
</evidence>
<organism evidence="9 10">
    <name type="scientific">Lunasporangiospora selenospora</name>
    <dbReference type="NCBI Taxonomy" id="979761"/>
    <lineage>
        <taxon>Eukaryota</taxon>
        <taxon>Fungi</taxon>
        <taxon>Fungi incertae sedis</taxon>
        <taxon>Mucoromycota</taxon>
        <taxon>Mortierellomycotina</taxon>
        <taxon>Mortierellomycetes</taxon>
        <taxon>Mortierellales</taxon>
        <taxon>Mortierellaceae</taxon>
        <taxon>Lunasporangiospora</taxon>
    </lineage>
</organism>
<reference evidence="9" key="1">
    <citation type="journal article" date="2020" name="Fungal Divers.">
        <title>Resolving the Mortierellaceae phylogeny through synthesis of multi-gene phylogenetics and phylogenomics.</title>
        <authorList>
            <person name="Vandepol N."/>
            <person name="Liber J."/>
            <person name="Desiro A."/>
            <person name="Na H."/>
            <person name="Kennedy M."/>
            <person name="Barry K."/>
            <person name="Grigoriev I.V."/>
            <person name="Miller A.N."/>
            <person name="O'Donnell K."/>
            <person name="Stajich J.E."/>
            <person name="Bonito G."/>
        </authorList>
    </citation>
    <scope>NUCLEOTIDE SEQUENCE</scope>
    <source>
        <strain evidence="9">KOD1015</strain>
    </source>
</reference>
<comment type="caution">
    <text evidence="9">The sequence shown here is derived from an EMBL/GenBank/DDBJ whole genome shotgun (WGS) entry which is preliminary data.</text>
</comment>
<dbReference type="Pfam" id="PF10250">
    <property type="entry name" value="O-FucT"/>
    <property type="match status" value="1"/>
</dbReference>
<accession>A0A9P6KB76</accession>
<dbReference type="PANTHER" id="PTHR13398">
    <property type="entry name" value="GDP-FUCOSE PROTEIN O-FUCOSYLTRANSFERASE 2"/>
    <property type="match status" value="1"/>
</dbReference>
<dbReference type="Proteomes" id="UP000780801">
    <property type="component" value="Unassembled WGS sequence"/>
</dbReference>
<dbReference type="CDD" id="cd11296">
    <property type="entry name" value="O-FucT_like"/>
    <property type="match status" value="1"/>
</dbReference>
<evidence type="ECO:0000256" key="1">
    <source>
        <dbReference type="ARBA" id="ARBA00004240"/>
    </source>
</evidence>
<evidence type="ECO:0000256" key="2">
    <source>
        <dbReference type="ARBA" id="ARBA00004922"/>
    </source>
</evidence>
<feature type="non-terminal residue" evidence="9">
    <location>
        <position position="1"/>
    </location>
</feature>
<proteinExistence type="inferred from homology"/>
<dbReference type="InterPro" id="IPR019378">
    <property type="entry name" value="GDP-Fuc_O-FucTrfase"/>
</dbReference>
<dbReference type="GO" id="GO:0005783">
    <property type="term" value="C:endoplasmic reticulum"/>
    <property type="evidence" value="ECO:0007669"/>
    <property type="project" value="UniProtKB-SubCell"/>
</dbReference>
<evidence type="ECO:0000313" key="9">
    <source>
        <dbReference type="EMBL" id="KAF9578486.1"/>
    </source>
</evidence>
<comment type="subcellular location">
    <subcellularLocation>
        <location evidence="1">Endoplasmic reticulum</location>
    </subcellularLocation>
</comment>
<name>A0A9P6KB76_9FUNG</name>
<comment type="similarity">
    <text evidence="7">Belongs to the glycosyltransferase 68 family.</text>
</comment>
<keyword evidence="4" id="KW-0256">Endoplasmic reticulum</keyword>
<keyword evidence="5" id="KW-0294">Fucose metabolism</keyword>
<dbReference type="GO" id="GO:0006004">
    <property type="term" value="P:fucose metabolic process"/>
    <property type="evidence" value="ECO:0007669"/>
    <property type="project" value="UniProtKB-KW"/>
</dbReference>
<sequence length="406" mass="46577">FIALENAAYLAKRLNRTLIIPPITTNSHDAYNSNQRWSDFYDLPRFTATTGIAVTEWDDVRPLTPEQALIGRKQAQMGGKVYAPWDQLADDLQCQVIYGFGDSENLHTTEWTFARQFLFRPRFVRPPARKSWTKIYERKTINVKDNSNMDDIVVMDDLVDRYKDVNDPLLFLSHSFKLRDPEGKNRVWNEIGRHFYFVPKVMEYARHLIEHRVPGMTIPRTRVSSSNNNGSNNVTRHVQGDEKNQVEESKNPLGRYIALHIRRGDIVQKCRSPGKTGDNTEEDEALMMRCITPLGHFSETVERARSLAGGEKLAVIVTTDSRTSEDHVTIARLGWRRLNHALYTTETELGIFGPAMVDAAILASAEYFVGTYKSTMTKIAAERQRSWYGREPLYPRTKPLWAPPKA</sequence>
<dbReference type="PANTHER" id="PTHR13398:SF0">
    <property type="entry name" value="GDP-FUCOSE PROTEIN O-FUCOSYLTRANSFERASE 2"/>
    <property type="match status" value="1"/>
</dbReference>
<dbReference type="AlphaFoldDB" id="A0A9P6KB76"/>
<dbReference type="Gene3D" id="3.40.50.11350">
    <property type="match status" value="1"/>
</dbReference>
<dbReference type="GO" id="GO:0046922">
    <property type="term" value="F:peptide-O-fucosyltransferase activity"/>
    <property type="evidence" value="ECO:0007669"/>
    <property type="project" value="InterPro"/>
</dbReference>
<evidence type="ECO:0000313" key="10">
    <source>
        <dbReference type="Proteomes" id="UP000780801"/>
    </source>
</evidence>
<keyword evidence="6" id="KW-0119">Carbohydrate metabolism</keyword>
<dbReference type="EMBL" id="JAABOA010003604">
    <property type="protein sequence ID" value="KAF9578486.1"/>
    <property type="molecule type" value="Genomic_DNA"/>
</dbReference>
<gene>
    <name evidence="9" type="ORF">BGW38_005687</name>
</gene>
<evidence type="ECO:0000256" key="8">
    <source>
        <dbReference type="ARBA" id="ARBA00026232"/>
    </source>
</evidence>
<evidence type="ECO:0000256" key="6">
    <source>
        <dbReference type="ARBA" id="ARBA00023277"/>
    </source>
</evidence>
<keyword evidence="10" id="KW-1185">Reference proteome</keyword>
<protein>
    <recommendedName>
        <fullName evidence="8">GDP-fucose protein O-fucosyltransferase 2</fullName>
    </recommendedName>
</protein>
<dbReference type="OrthoDB" id="423313at2759"/>
<evidence type="ECO:0000256" key="3">
    <source>
        <dbReference type="ARBA" id="ARBA00022679"/>
    </source>
</evidence>
<evidence type="ECO:0000256" key="5">
    <source>
        <dbReference type="ARBA" id="ARBA00023253"/>
    </source>
</evidence>